<dbReference type="AlphaFoldDB" id="Q2W6H4"/>
<evidence type="ECO:0000313" key="3">
    <source>
        <dbReference type="Proteomes" id="UP000007058"/>
    </source>
</evidence>
<dbReference type="SMART" id="SM00470">
    <property type="entry name" value="ParB"/>
    <property type="match status" value="1"/>
</dbReference>
<evidence type="ECO:0000259" key="1">
    <source>
        <dbReference type="SMART" id="SM00470"/>
    </source>
</evidence>
<sequence>MDTPPTVMDFGQRPELGWLPVALLSVDEAYQRKIDSRASQKAIDQIVGNFKWSCFGTALVTQKDEGWLIIDGQHRVEAARRLDIKTVPCIVVHQATMAEQAAIFVATNQVRVQVNPYTLFHARLAARDPLAIEVQGLCDEARLAIPKYPVQKDRMGAGQTLALATLEKIVKGGNPAARAGVIAAGHACEGRPGAATAVVLQAAAAAAMAKPNSISAIQNWLRGRDSGELNLRYRGSAGTSELAQRIARAVDAAPKASASMVDGGRIAPPTREQLMAGR</sequence>
<reference evidence="2 3" key="1">
    <citation type="journal article" date="2005" name="DNA Res.">
        <title>Complete genome sequence of the facultative anaerobic magnetotactic bacterium Magnetospirillum sp. strain AMB-1.</title>
        <authorList>
            <person name="Matsunaga T."/>
            <person name="Okamura Y."/>
            <person name="Fukuda Y."/>
            <person name="Wahyudi A.T."/>
            <person name="Murase Y."/>
            <person name="Takeyama H."/>
        </authorList>
    </citation>
    <scope>NUCLEOTIDE SEQUENCE [LARGE SCALE GENOMIC DNA]</scope>
    <source>
        <strain evidence="3">ATCC 700264 / AMB-1</strain>
    </source>
</reference>
<dbReference type="OrthoDB" id="4545778at2"/>
<dbReference type="STRING" id="342108.amb1747"/>
<dbReference type="SUPFAM" id="SSF110849">
    <property type="entry name" value="ParB/Sulfiredoxin"/>
    <property type="match status" value="1"/>
</dbReference>
<gene>
    <name evidence="2" type="ordered locus">amb1747</name>
</gene>
<dbReference type="HOGENOM" id="CLU_1000410_0_0_5"/>
<organism evidence="2 3">
    <name type="scientific">Paramagnetospirillum magneticum (strain ATCC 700264 / AMB-1)</name>
    <name type="common">Magnetospirillum magneticum</name>
    <dbReference type="NCBI Taxonomy" id="342108"/>
    <lineage>
        <taxon>Bacteria</taxon>
        <taxon>Pseudomonadati</taxon>
        <taxon>Pseudomonadota</taxon>
        <taxon>Alphaproteobacteria</taxon>
        <taxon>Rhodospirillales</taxon>
        <taxon>Magnetospirillaceae</taxon>
        <taxon>Paramagnetospirillum</taxon>
    </lineage>
</organism>
<dbReference type="KEGG" id="mag:amb1747"/>
<dbReference type="RefSeq" id="WP_011384152.1">
    <property type="nucleotide sequence ID" value="NC_007626.1"/>
</dbReference>
<feature type="domain" description="ParB-like N-terminal" evidence="1">
    <location>
        <begin position="17"/>
        <end position="109"/>
    </location>
</feature>
<keyword evidence="3" id="KW-1185">Reference proteome</keyword>
<dbReference type="Gene3D" id="3.90.1530.10">
    <property type="entry name" value="Conserved hypothetical protein from pyrococcus furiosus pfu- 392566-001, ParB domain"/>
    <property type="match status" value="1"/>
</dbReference>
<proteinExistence type="predicted"/>
<dbReference type="Proteomes" id="UP000007058">
    <property type="component" value="Chromosome"/>
</dbReference>
<dbReference type="InterPro" id="IPR036086">
    <property type="entry name" value="ParB/Sulfiredoxin_sf"/>
</dbReference>
<evidence type="ECO:0000313" key="2">
    <source>
        <dbReference type="EMBL" id="BAE50551.1"/>
    </source>
</evidence>
<dbReference type="EMBL" id="AP007255">
    <property type="protein sequence ID" value="BAE50551.1"/>
    <property type="molecule type" value="Genomic_DNA"/>
</dbReference>
<protein>
    <recommendedName>
        <fullName evidence="1">ParB-like N-terminal domain-containing protein</fullName>
    </recommendedName>
</protein>
<accession>Q2W6H4</accession>
<name>Q2W6H4_PARM1</name>
<dbReference type="InterPro" id="IPR003115">
    <property type="entry name" value="ParB_N"/>
</dbReference>